<evidence type="ECO:0000256" key="1">
    <source>
        <dbReference type="SAM" id="Phobius"/>
    </source>
</evidence>
<dbReference type="STRING" id="151894.SAMN04488524_0599"/>
<keyword evidence="3" id="KW-1185">Reference proteome</keyword>
<dbReference type="AlphaFoldDB" id="A0A1W1ZCR2"/>
<proteinExistence type="predicted"/>
<keyword evidence="1" id="KW-1133">Transmembrane helix</keyword>
<feature type="transmembrane region" description="Helical" evidence="1">
    <location>
        <begin position="44"/>
        <end position="67"/>
    </location>
</feature>
<protein>
    <submittedName>
        <fullName evidence="2">Uncharacterized protein</fullName>
    </submittedName>
</protein>
<dbReference type="Proteomes" id="UP000192756">
    <property type="component" value="Unassembled WGS sequence"/>
</dbReference>
<organism evidence="2 3">
    <name type="scientific">Pedobacter africanus</name>
    <dbReference type="NCBI Taxonomy" id="151894"/>
    <lineage>
        <taxon>Bacteria</taxon>
        <taxon>Pseudomonadati</taxon>
        <taxon>Bacteroidota</taxon>
        <taxon>Sphingobacteriia</taxon>
        <taxon>Sphingobacteriales</taxon>
        <taxon>Sphingobacteriaceae</taxon>
        <taxon>Pedobacter</taxon>
    </lineage>
</organism>
<evidence type="ECO:0000313" key="2">
    <source>
        <dbReference type="EMBL" id="SMC46126.1"/>
    </source>
</evidence>
<evidence type="ECO:0000313" key="3">
    <source>
        <dbReference type="Proteomes" id="UP000192756"/>
    </source>
</evidence>
<gene>
    <name evidence="2" type="ORF">SAMN04488524_0599</name>
</gene>
<keyword evidence="1" id="KW-0472">Membrane</keyword>
<name>A0A1W1ZCR2_9SPHI</name>
<reference evidence="3" key="1">
    <citation type="submission" date="2017-04" db="EMBL/GenBank/DDBJ databases">
        <authorList>
            <person name="Varghese N."/>
            <person name="Submissions S."/>
        </authorList>
    </citation>
    <scope>NUCLEOTIDE SEQUENCE [LARGE SCALE GENOMIC DNA]</scope>
    <source>
        <strain evidence="3">DSM 12126</strain>
    </source>
</reference>
<sequence>MEFNKKLYKVRHSSGGLTTELYTKQEAMQIISQQGGEIVSVEKGWGGCMPTVIVVVVALALITWWLCS</sequence>
<dbReference type="EMBL" id="FWXT01000001">
    <property type="protein sequence ID" value="SMC46126.1"/>
    <property type="molecule type" value="Genomic_DNA"/>
</dbReference>
<keyword evidence="1" id="KW-0812">Transmembrane</keyword>
<accession>A0A1W1ZCR2</accession>